<dbReference type="GeneID" id="59238553"/>
<feature type="transmembrane region" description="Helical" evidence="1">
    <location>
        <begin position="283"/>
        <end position="303"/>
    </location>
</feature>
<gene>
    <name evidence="2" type="ORF">HG535_0H00760</name>
</gene>
<feature type="transmembrane region" description="Helical" evidence="1">
    <location>
        <begin position="141"/>
        <end position="159"/>
    </location>
</feature>
<sequence length="399" mass="43744">MTRVGIVVSGAVCSLALCLSQSVALVVQRRAADRARSSSGHESSALLVAGLVALFVSGLAERVVQVTLLPLVMVVVMQNSYLFVNPLVATFGLGSAYCKALQLASAGFVVSGVALSTLAVKEHGVLTHTTEQLLRLFQRTAIKVWVVSTFAFVAVVLLFNAVLERRQQGGAAVGAKAGTANGICCGLASGFISGHMLLWLKCVTMILERAVFVDRDFMRVVFHWQFTLLFGSVVVLVALYLVAFMYALKFWSPFVLKSFTTAAVSFTALVDAVLMFHDVDRMLFLKMFPFMFIFSISVFMLSYTEQNHTLMADEENPLEPNRTKALSYASLRPLSMYSSTSLTHDRSTDSRQSIIVDETTDDSNYVSFHRSSESEYNGNGSNKKRPLSFEQEELLANLA</sequence>
<dbReference type="RefSeq" id="XP_037146476.1">
    <property type="nucleotide sequence ID" value="XM_037290581.1"/>
</dbReference>
<dbReference type="EMBL" id="CP058611">
    <property type="protein sequence ID" value="QLG74751.1"/>
    <property type="molecule type" value="Genomic_DNA"/>
</dbReference>
<feature type="transmembrane region" description="Helical" evidence="1">
    <location>
        <begin position="254"/>
        <end position="276"/>
    </location>
</feature>
<keyword evidence="1" id="KW-1133">Transmembrane helix</keyword>
<evidence type="ECO:0000313" key="3">
    <source>
        <dbReference type="Proteomes" id="UP000509704"/>
    </source>
</evidence>
<feature type="transmembrane region" description="Helical" evidence="1">
    <location>
        <begin position="44"/>
        <end position="60"/>
    </location>
</feature>
<organism evidence="2 3">
    <name type="scientific">Zygotorulaspora mrakii</name>
    <name type="common">Zygosaccharomyces mrakii</name>
    <dbReference type="NCBI Taxonomy" id="42260"/>
    <lineage>
        <taxon>Eukaryota</taxon>
        <taxon>Fungi</taxon>
        <taxon>Dikarya</taxon>
        <taxon>Ascomycota</taxon>
        <taxon>Saccharomycotina</taxon>
        <taxon>Saccharomycetes</taxon>
        <taxon>Saccharomycetales</taxon>
        <taxon>Saccharomycetaceae</taxon>
        <taxon>Zygotorulaspora</taxon>
    </lineage>
</organism>
<keyword evidence="1" id="KW-0472">Membrane</keyword>
<feature type="transmembrane region" description="Helical" evidence="1">
    <location>
        <begin position="100"/>
        <end position="120"/>
    </location>
</feature>
<proteinExistence type="predicted"/>
<accession>A0A7H9B7P7</accession>
<feature type="transmembrane region" description="Helical" evidence="1">
    <location>
        <begin position="67"/>
        <end position="88"/>
    </location>
</feature>
<protein>
    <submittedName>
        <fullName evidence="2">Uncharacterized protein</fullName>
    </submittedName>
</protein>
<name>A0A7H9B7P7_ZYGMR</name>
<dbReference type="AlphaFoldDB" id="A0A7H9B7P7"/>
<feature type="transmembrane region" description="Helical" evidence="1">
    <location>
        <begin position="221"/>
        <end position="248"/>
    </location>
</feature>
<dbReference type="KEGG" id="zmk:HG535_0H00760"/>
<evidence type="ECO:0000256" key="1">
    <source>
        <dbReference type="SAM" id="Phobius"/>
    </source>
</evidence>
<reference evidence="2 3" key="1">
    <citation type="submission" date="2020-07" db="EMBL/GenBank/DDBJ databases">
        <title>The yeast mating-type switching endonuclease HO is a domesticated member of an unorthodox homing genetic element family.</title>
        <authorList>
            <person name="Coughlan A.Y."/>
            <person name="Lombardi L."/>
            <person name="Braun-Galleani S."/>
            <person name="Martos A.R."/>
            <person name="Galeote V."/>
            <person name="Bigey F."/>
            <person name="Dequin S."/>
            <person name="Byrne K.P."/>
            <person name="Wolfe K.H."/>
        </authorList>
    </citation>
    <scope>NUCLEOTIDE SEQUENCE [LARGE SCALE GENOMIC DNA]</scope>
    <source>
        <strain evidence="2 3">NRRL Y-6702</strain>
    </source>
</reference>
<evidence type="ECO:0000313" key="2">
    <source>
        <dbReference type="EMBL" id="QLG74751.1"/>
    </source>
</evidence>
<dbReference type="Proteomes" id="UP000509704">
    <property type="component" value="Chromosome 8"/>
</dbReference>
<keyword evidence="3" id="KW-1185">Reference proteome</keyword>
<feature type="transmembrane region" description="Helical" evidence="1">
    <location>
        <begin position="179"/>
        <end position="200"/>
    </location>
</feature>
<keyword evidence="1" id="KW-0812">Transmembrane</keyword>